<keyword evidence="2" id="KW-1185">Reference proteome</keyword>
<dbReference type="STRING" id="930992.A0A0D0AQD0"/>
<accession>A0A0D0AQD0</accession>
<dbReference type="OrthoDB" id="2654453at2759"/>
<dbReference type="HOGENOM" id="CLU_111858_0_0_1"/>
<organism evidence="1 2">
    <name type="scientific">Suillus luteus UH-Slu-Lm8-n1</name>
    <dbReference type="NCBI Taxonomy" id="930992"/>
    <lineage>
        <taxon>Eukaryota</taxon>
        <taxon>Fungi</taxon>
        <taxon>Dikarya</taxon>
        <taxon>Basidiomycota</taxon>
        <taxon>Agaricomycotina</taxon>
        <taxon>Agaricomycetes</taxon>
        <taxon>Agaricomycetidae</taxon>
        <taxon>Boletales</taxon>
        <taxon>Suillineae</taxon>
        <taxon>Suillaceae</taxon>
        <taxon>Suillus</taxon>
    </lineage>
</organism>
<reference evidence="1 2" key="1">
    <citation type="submission" date="2014-04" db="EMBL/GenBank/DDBJ databases">
        <authorList>
            <consortium name="DOE Joint Genome Institute"/>
            <person name="Kuo A."/>
            <person name="Ruytinx J."/>
            <person name="Rineau F."/>
            <person name="Colpaert J."/>
            <person name="Kohler A."/>
            <person name="Nagy L.G."/>
            <person name="Floudas D."/>
            <person name="Copeland A."/>
            <person name="Barry K.W."/>
            <person name="Cichocki N."/>
            <person name="Veneault-Fourrey C."/>
            <person name="LaButti K."/>
            <person name="Lindquist E.A."/>
            <person name="Lipzen A."/>
            <person name="Lundell T."/>
            <person name="Morin E."/>
            <person name="Murat C."/>
            <person name="Sun H."/>
            <person name="Tunlid A."/>
            <person name="Henrissat B."/>
            <person name="Grigoriev I.V."/>
            <person name="Hibbett D.S."/>
            <person name="Martin F."/>
            <person name="Nordberg H.P."/>
            <person name="Cantor M.N."/>
            <person name="Hua S.X."/>
        </authorList>
    </citation>
    <scope>NUCLEOTIDE SEQUENCE [LARGE SCALE GENOMIC DNA]</scope>
    <source>
        <strain evidence="1 2">UH-Slu-Lm8-n1</strain>
    </source>
</reference>
<gene>
    <name evidence="1" type="ORF">CY34DRAFT_26904</name>
</gene>
<dbReference type="SUPFAM" id="SSF63829">
    <property type="entry name" value="Calcium-dependent phosphotriesterase"/>
    <property type="match status" value="1"/>
</dbReference>
<evidence type="ECO:0000313" key="1">
    <source>
        <dbReference type="EMBL" id="KIK34213.1"/>
    </source>
</evidence>
<dbReference type="AlphaFoldDB" id="A0A0D0AQD0"/>
<dbReference type="InterPro" id="IPR015943">
    <property type="entry name" value="WD40/YVTN_repeat-like_dom_sf"/>
</dbReference>
<dbReference type="Proteomes" id="UP000054485">
    <property type="component" value="Unassembled WGS sequence"/>
</dbReference>
<protein>
    <submittedName>
        <fullName evidence="1">Uncharacterized protein</fullName>
    </submittedName>
</protein>
<reference evidence="2" key="2">
    <citation type="submission" date="2015-01" db="EMBL/GenBank/DDBJ databases">
        <title>Evolutionary Origins and Diversification of the Mycorrhizal Mutualists.</title>
        <authorList>
            <consortium name="DOE Joint Genome Institute"/>
            <consortium name="Mycorrhizal Genomics Consortium"/>
            <person name="Kohler A."/>
            <person name="Kuo A."/>
            <person name="Nagy L.G."/>
            <person name="Floudas D."/>
            <person name="Copeland A."/>
            <person name="Barry K.W."/>
            <person name="Cichocki N."/>
            <person name="Veneault-Fourrey C."/>
            <person name="LaButti K."/>
            <person name="Lindquist E.A."/>
            <person name="Lipzen A."/>
            <person name="Lundell T."/>
            <person name="Morin E."/>
            <person name="Murat C."/>
            <person name="Riley R."/>
            <person name="Ohm R."/>
            <person name="Sun H."/>
            <person name="Tunlid A."/>
            <person name="Henrissat B."/>
            <person name="Grigoriev I.V."/>
            <person name="Hibbett D.S."/>
            <person name="Martin F."/>
        </authorList>
    </citation>
    <scope>NUCLEOTIDE SEQUENCE [LARGE SCALE GENOMIC DNA]</scope>
    <source>
        <strain evidence="2">UH-Slu-Lm8-n1</strain>
    </source>
</reference>
<proteinExistence type="predicted"/>
<sequence length="152" mass="16566">MSSEGNTRIAVGTRDKIVQVIVLSANSQLEAVFSVRLDNTVPKSVAFADDKGVYRTCGKRGVFVVDNATDRFTLYRLVGDEEPVRAFVTAPPSISVPKQVTFGAKGRLVVGGSDNGLVYIFERKTGKLLETLHHSNAGLVQTIASFRLFMLF</sequence>
<evidence type="ECO:0000313" key="2">
    <source>
        <dbReference type="Proteomes" id="UP000054485"/>
    </source>
</evidence>
<name>A0A0D0AQD0_9AGAM</name>
<dbReference type="Gene3D" id="2.130.10.10">
    <property type="entry name" value="YVTN repeat-like/Quinoprotein amine dehydrogenase"/>
    <property type="match status" value="1"/>
</dbReference>
<dbReference type="InParanoid" id="A0A0D0AQD0"/>
<dbReference type="EMBL" id="KN835791">
    <property type="protein sequence ID" value="KIK34213.1"/>
    <property type="molecule type" value="Genomic_DNA"/>
</dbReference>